<dbReference type="AlphaFoldDB" id="A0A7W4WDY2"/>
<evidence type="ECO:0000259" key="1">
    <source>
        <dbReference type="Pfam" id="PF12706"/>
    </source>
</evidence>
<keyword evidence="3" id="KW-1185">Reference proteome</keyword>
<dbReference type="Proteomes" id="UP000535937">
    <property type="component" value="Unassembled WGS sequence"/>
</dbReference>
<evidence type="ECO:0000313" key="2">
    <source>
        <dbReference type="EMBL" id="MBB3061942.1"/>
    </source>
</evidence>
<keyword evidence="2" id="KW-0378">Hydrolase</keyword>
<dbReference type="InterPro" id="IPR001279">
    <property type="entry name" value="Metallo-B-lactamas"/>
</dbReference>
<sequence length="384" mass="43179">MDFLRRGRLRGLRGEVARPRRPDHHTGTGFRNSYGAANSHQGLWAYLRMRLSEGALPEACSDGAAPDIASDRDGLARPSSDFQVTWLGHASTLLQLGGINVLTDPVFAERASFLRWMGPRRRRSAPVGLDELPPIDYVVISHNHYDHLDAEVVARLGNRVHWLVPLGLKRWFAVKGVSRVTELDWWQSESRKGIRFTAAPAKHWSRRGLWDTNRTLWASWVIESGGKTLWFAGDTGYSREMMCDIRHRFGAFDLALLPIGAYGPRWYMKEKHADPFDAVEMHRDLDAAKSVAIHWGTFVLTHEPPDEPPRLLARARERGGVAPDEFHLLAIGETLPIAKSVQRTRSGPRPAVPGASSRCKLARLKTDRVDISTNERDLNANQAD</sequence>
<evidence type="ECO:0000313" key="3">
    <source>
        <dbReference type="Proteomes" id="UP000535937"/>
    </source>
</evidence>
<dbReference type="EMBL" id="JACHWZ010000012">
    <property type="protein sequence ID" value="MBB3061942.1"/>
    <property type="molecule type" value="Genomic_DNA"/>
</dbReference>
<feature type="domain" description="Metallo-beta-lactamase" evidence="1">
    <location>
        <begin position="100"/>
        <end position="295"/>
    </location>
</feature>
<gene>
    <name evidence="2" type="ORF">FHS09_002785</name>
</gene>
<protein>
    <submittedName>
        <fullName evidence="2">N-acyl-phosphatidylethanolamine-hydrolyzing phospholipase D</fullName>
        <ecNumber evidence="2">3.1.4.54</ecNumber>
    </submittedName>
</protein>
<dbReference type="InterPro" id="IPR036866">
    <property type="entry name" value="RibonucZ/Hydroxyglut_hydro"/>
</dbReference>
<reference evidence="2 3" key="1">
    <citation type="submission" date="2020-08" db="EMBL/GenBank/DDBJ databases">
        <title>Genomic Encyclopedia of Type Strains, Phase III (KMG-III): the genomes of soil and plant-associated and newly described type strains.</title>
        <authorList>
            <person name="Whitman W."/>
        </authorList>
    </citation>
    <scope>NUCLEOTIDE SEQUENCE [LARGE SCALE GENOMIC DNA]</scope>
    <source>
        <strain evidence="2 3">CECT 8799</strain>
    </source>
</reference>
<dbReference type="RefSeq" id="WP_183460780.1">
    <property type="nucleotide sequence ID" value="NZ_JACHWZ010000012.1"/>
</dbReference>
<dbReference type="Pfam" id="PF12706">
    <property type="entry name" value="Lactamase_B_2"/>
    <property type="match status" value="1"/>
</dbReference>
<dbReference type="PANTHER" id="PTHR15032">
    <property type="entry name" value="N-ACYL-PHOSPHATIDYLETHANOLAMINE-HYDROLYZING PHOSPHOLIPASE D"/>
    <property type="match status" value="1"/>
</dbReference>
<dbReference type="SUPFAM" id="SSF56281">
    <property type="entry name" value="Metallo-hydrolase/oxidoreductase"/>
    <property type="match status" value="1"/>
</dbReference>
<proteinExistence type="predicted"/>
<comment type="caution">
    <text evidence="2">The sequence shown here is derived from an EMBL/GenBank/DDBJ whole genome shotgun (WGS) entry which is preliminary data.</text>
</comment>
<dbReference type="PANTHER" id="PTHR15032:SF4">
    <property type="entry name" value="N-ACYL-PHOSPHATIDYLETHANOLAMINE-HYDROLYZING PHOSPHOLIPASE D"/>
    <property type="match status" value="1"/>
</dbReference>
<dbReference type="EC" id="3.1.4.54" evidence="2"/>
<dbReference type="Gene3D" id="3.60.15.10">
    <property type="entry name" value="Ribonuclease Z/Hydroxyacylglutathione hydrolase-like"/>
    <property type="match status" value="1"/>
</dbReference>
<name>A0A7W4WDY2_9GAMM</name>
<organism evidence="2 3">
    <name type="scientific">Microbulbifer rhizosphaerae</name>
    <dbReference type="NCBI Taxonomy" id="1562603"/>
    <lineage>
        <taxon>Bacteria</taxon>
        <taxon>Pseudomonadati</taxon>
        <taxon>Pseudomonadota</taxon>
        <taxon>Gammaproteobacteria</taxon>
        <taxon>Cellvibrionales</taxon>
        <taxon>Microbulbiferaceae</taxon>
        <taxon>Microbulbifer</taxon>
    </lineage>
</organism>
<accession>A0A7W4WDY2</accession>
<dbReference type="GO" id="GO:0005737">
    <property type="term" value="C:cytoplasm"/>
    <property type="evidence" value="ECO:0007669"/>
    <property type="project" value="TreeGrafter"/>
</dbReference>
<dbReference type="GO" id="GO:0070290">
    <property type="term" value="F:N-acylphosphatidylethanolamine-specific phospholipase D activity"/>
    <property type="evidence" value="ECO:0007669"/>
    <property type="project" value="UniProtKB-EC"/>
</dbReference>